<evidence type="ECO:0000259" key="2">
    <source>
        <dbReference type="Pfam" id="PF12890"/>
    </source>
</evidence>
<evidence type="ECO:0000313" key="3">
    <source>
        <dbReference type="EMBL" id="RRS05243.1"/>
    </source>
</evidence>
<dbReference type="PANTHER" id="PTHR43668">
    <property type="entry name" value="ALLANTOINASE"/>
    <property type="match status" value="1"/>
</dbReference>
<dbReference type="Proteomes" id="UP000269265">
    <property type="component" value="Unassembled WGS sequence"/>
</dbReference>
<accession>A0A426VED1</accession>
<dbReference type="InterPro" id="IPR032466">
    <property type="entry name" value="Metal_Hydrolase"/>
</dbReference>
<keyword evidence="3" id="KW-0378">Hydrolase</keyword>
<dbReference type="Gene3D" id="3.20.20.140">
    <property type="entry name" value="Metal-dependent hydrolases"/>
    <property type="match status" value="1"/>
</dbReference>
<dbReference type="SUPFAM" id="SSF51556">
    <property type="entry name" value="Metallo-dependent hydrolases"/>
    <property type="match status" value="1"/>
</dbReference>
<dbReference type="GO" id="GO:0004038">
    <property type="term" value="F:allantoinase activity"/>
    <property type="evidence" value="ECO:0007669"/>
    <property type="project" value="TreeGrafter"/>
</dbReference>
<dbReference type="InterPro" id="IPR050138">
    <property type="entry name" value="DHOase/Allantoinase_Hydrolase"/>
</dbReference>
<dbReference type="InterPro" id="IPR004722">
    <property type="entry name" value="DHOase"/>
</dbReference>
<proteinExistence type="predicted"/>
<dbReference type="PANTHER" id="PTHR43668:SF2">
    <property type="entry name" value="ALLANTOINASE"/>
    <property type="match status" value="1"/>
</dbReference>
<sequence>MKVLIKNGRLIDPVSGLDTLGDLALATGRIVSIGQVNADFDADRVIDATGCIVAPGLVDLAVRLREPGHEHEGMLESELAAAAAGGVTSVVCLPDTDPTLDEPGLVEMLKLRARKLSRCRLFPLGALTRGLKGETLTEMAELHEAGCVGYSQAEVPVRDTQVLQRALQYAATFGYTVWLRPQDAWLGKGVAASGPIATRLGLSGVPVAAETIALHTIIELVRVTGARVHLCRLSSAAGVDIVRRAKAEGLPITADVSINSLMLTDMDIGFFNPAMRVVPPLRQGRDRDALQAALKDGTLDALVSDHTPVSEDEKMLPFGEAEPGATGLELLLSLALKGAGLEAGPAASLDGKRLAAALATVTSGPVKVLGEAIGSLASSAGRLVQGGVADVCVFDPAVSWKVEGSELVSQGCHTPFAYESTGFELPGRVRATLVAGQLAHEAPQSVQA</sequence>
<comment type="caution">
    <text evidence="3">The sequence shown here is derived from an EMBL/GenBank/DDBJ whole genome shotgun (WGS) entry which is preliminary data.</text>
</comment>
<dbReference type="GO" id="GO:0046872">
    <property type="term" value="F:metal ion binding"/>
    <property type="evidence" value="ECO:0007669"/>
    <property type="project" value="InterPro"/>
</dbReference>
<keyword evidence="4" id="KW-1185">Reference proteome</keyword>
<dbReference type="Gene3D" id="2.30.40.10">
    <property type="entry name" value="Urease, subunit C, domain 1"/>
    <property type="match status" value="1"/>
</dbReference>
<dbReference type="GO" id="GO:0004151">
    <property type="term" value="F:dihydroorotase activity"/>
    <property type="evidence" value="ECO:0007669"/>
    <property type="project" value="UniProtKB-EC"/>
</dbReference>
<dbReference type="GO" id="GO:0006145">
    <property type="term" value="P:purine nucleobase catabolic process"/>
    <property type="evidence" value="ECO:0007669"/>
    <property type="project" value="TreeGrafter"/>
</dbReference>
<dbReference type="EMBL" id="RSED01000004">
    <property type="protein sequence ID" value="RRS05243.1"/>
    <property type="molecule type" value="Genomic_DNA"/>
</dbReference>
<reference evidence="3 4" key="1">
    <citation type="submission" date="2018-12" db="EMBL/GenBank/DDBJ databases">
        <title>The whole draft genome of Aquabacterium sp. SJQ9.</title>
        <authorList>
            <person name="Sun L."/>
            <person name="Gao X."/>
            <person name="Chen W."/>
            <person name="Huang K."/>
        </authorList>
    </citation>
    <scope>NUCLEOTIDE SEQUENCE [LARGE SCALE GENOMIC DNA]</scope>
    <source>
        <strain evidence="3 4">SJQ9</strain>
    </source>
</reference>
<evidence type="ECO:0000256" key="1">
    <source>
        <dbReference type="ARBA" id="ARBA00022975"/>
    </source>
</evidence>
<dbReference type="GO" id="GO:0005737">
    <property type="term" value="C:cytoplasm"/>
    <property type="evidence" value="ECO:0007669"/>
    <property type="project" value="TreeGrafter"/>
</dbReference>
<dbReference type="AlphaFoldDB" id="A0A426VED1"/>
<dbReference type="EC" id="3.5.2.3" evidence="3"/>
<gene>
    <name evidence="3" type="ORF">EIP75_06715</name>
</gene>
<dbReference type="SUPFAM" id="SSF51338">
    <property type="entry name" value="Composite domain of metallo-dependent hydrolases"/>
    <property type="match status" value="1"/>
</dbReference>
<dbReference type="GO" id="GO:0006221">
    <property type="term" value="P:pyrimidine nucleotide biosynthetic process"/>
    <property type="evidence" value="ECO:0007669"/>
    <property type="project" value="UniProtKB-KW"/>
</dbReference>
<protein>
    <submittedName>
        <fullName evidence="3">Dihydroorotase</fullName>
        <ecNumber evidence="3">3.5.2.3</ecNumber>
    </submittedName>
</protein>
<name>A0A426VED1_9BURK</name>
<dbReference type="Pfam" id="PF12890">
    <property type="entry name" value="DHOase"/>
    <property type="match status" value="1"/>
</dbReference>
<feature type="domain" description="Dihydroorotase catalytic" evidence="2">
    <location>
        <begin position="52"/>
        <end position="235"/>
    </location>
</feature>
<dbReference type="InterPro" id="IPR024403">
    <property type="entry name" value="DHOase_cat"/>
</dbReference>
<evidence type="ECO:0000313" key="4">
    <source>
        <dbReference type="Proteomes" id="UP000269265"/>
    </source>
</evidence>
<dbReference type="OrthoDB" id="9803027at2"/>
<organism evidence="3 4">
    <name type="scientific">Aquabacterium soli</name>
    <dbReference type="NCBI Taxonomy" id="2493092"/>
    <lineage>
        <taxon>Bacteria</taxon>
        <taxon>Pseudomonadati</taxon>
        <taxon>Pseudomonadota</taxon>
        <taxon>Betaproteobacteria</taxon>
        <taxon>Burkholderiales</taxon>
        <taxon>Aquabacterium</taxon>
    </lineage>
</organism>
<dbReference type="RefSeq" id="WP_125242462.1">
    <property type="nucleotide sequence ID" value="NZ_RSED01000004.1"/>
</dbReference>
<dbReference type="CDD" id="cd01317">
    <property type="entry name" value="DHOase_IIa"/>
    <property type="match status" value="1"/>
</dbReference>
<dbReference type="InterPro" id="IPR011059">
    <property type="entry name" value="Metal-dep_hydrolase_composite"/>
</dbReference>
<dbReference type="NCBIfam" id="NF005791">
    <property type="entry name" value="PRK07627.1"/>
    <property type="match status" value="1"/>
</dbReference>
<keyword evidence="1" id="KW-0665">Pyrimidine biosynthesis</keyword>